<sequence length="330" mass="37314">MGFRRYRLGLEWTDSFFKLVEVHQSRGKIRVTDAAVHPLPPGWFRKEGVVEPESVVQAVREALKGKKLRTRKVHIAISGGHVRVMRRRLPELGRRRLRKWVQRKILPEADLPWEDPVFDCCPVGHVWEDGGEQDAVIVAASRRTVTAFASLAEWCGLEPVRLEPAPLGLHRWLVHALPGVFSRRMTVQISPRSVEISFFEGDIWLETRVVSLPVSLFAEKGASQADPLAPRLKGEEEVKRYGEALTASLREILEDFRERNGWMPKEWVLTGEGVDFSLLRDRLNPEEGVVTISPFPGEIMEDSLRERVSPWLGPCLSVPIGLLLDGGMSA</sequence>
<evidence type="ECO:0000313" key="2">
    <source>
        <dbReference type="Proteomes" id="UP000198661"/>
    </source>
</evidence>
<dbReference type="STRING" id="201973.SAMN04488025_10877"/>
<accession>A0A1I2MHZ3</accession>
<protein>
    <submittedName>
        <fullName evidence="1">Tfp pilus assembly protein, ATPase PilM</fullName>
    </submittedName>
</protein>
<gene>
    <name evidence="1" type="ORF">SAMN04488025_10877</name>
</gene>
<dbReference type="InterPro" id="IPR043129">
    <property type="entry name" value="ATPase_NBD"/>
</dbReference>
<proteinExistence type="predicted"/>
<dbReference type="OrthoDB" id="2987556at2"/>
<dbReference type="AlphaFoldDB" id="A0A1I2MHZ3"/>
<evidence type="ECO:0000313" key="1">
    <source>
        <dbReference type="EMBL" id="SFF91062.1"/>
    </source>
</evidence>
<dbReference type="Gene3D" id="3.30.420.40">
    <property type="match status" value="2"/>
</dbReference>
<name>A0A1I2MHZ3_9BACL</name>
<keyword evidence="2" id="KW-1185">Reference proteome</keyword>
<dbReference type="InterPro" id="IPR005883">
    <property type="entry name" value="PilM"/>
</dbReference>
<dbReference type="EMBL" id="FOOK01000008">
    <property type="protein sequence ID" value="SFF91062.1"/>
    <property type="molecule type" value="Genomic_DNA"/>
</dbReference>
<reference evidence="1 2" key="1">
    <citation type="submission" date="2016-10" db="EMBL/GenBank/DDBJ databases">
        <authorList>
            <person name="de Groot N.N."/>
        </authorList>
    </citation>
    <scope>NUCLEOTIDE SEQUENCE [LARGE SCALE GENOMIC DNA]</scope>
    <source>
        <strain evidence="1 2">DSM 44945</strain>
    </source>
</reference>
<dbReference type="Pfam" id="PF11104">
    <property type="entry name" value="PilM_2"/>
    <property type="match status" value="1"/>
</dbReference>
<organism evidence="1 2">
    <name type="scientific">Planifilum fulgidum</name>
    <dbReference type="NCBI Taxonomy" id="201973"/>
    <lineage>
        <taxon>Bacteria</taxon>
        <taxon>Bacillati</taxon>
        <taxon>Bacillota</taxon>
        <taxon>Bacilli</taxon>
        <taxon>Bacillales</taxon>
        <taxon>Thermoactinomycetaceae</taxon>
        <taxon>Planifilum</taxon>
    </lineage>
</organism>
<dbReference type="SUPFAM" id="SSF53067">
    <property type="entry name" value="Actin-like ATPase domain"/>
    <property type="match status" value="1"/>
</dbReference>
<dbReference type="Proteomes" id="UP000198661">
    <property type="component" value="Unassembled WGS sequence"/>
</dbReference>
<dbReference type="RefSeq" id="WP_092037077.1">
    <property type="nucleotide sequence ID" value="NZ_FOOK01000008.1"/>
</dbReference>
<dbReference type="Gene3D" id="3.30.1490.300">
    <property type="match status" value="1"/>
</dbReference>